<evidence type="ECO:0000256" key="6">
    <source>
        <dbReference type="ARBA" id="ARBA00022692"/>
    </source>
</evidence>
<keyword evidence="5 13" id="KW-0349">Heme</keyword>
<proteinExistence type="inferred from homology"/>
<dbReference type="PANTHER" id="PTHR46300:SF2">
    <property type="entry name" value="CYTOCHROME P450 MONOOXYGENASE ALNH-RELATED"/>
    <property type="match status" value="1"/>
</dbReference>
<protein>
    <recommendedName>
        <fullName evidence="17">Cytochrome P450</fullName>
    </recommendedName>
</protein>
<dbReference type="InterPro" id="IPR036396">
    <property type="entry name" value="Cyt_P450_sf"/>
</dbReference>
<reference evidence="16" key="1">
    <citation type="submission" date="2024-04" db="EMBL/GenBank/DDBJ databases">
        <authorList>
            <person name="Shaw F."/>
            <person name="Minotto A."/>
        </authorList>
    </citation>
    <scope>NUCLEOTIDE SEQUENCE [LARGE SCALE GENOMIC DNA]</scope>
</reference>
<keyword evidence="6 14" id="KW-0812">Transmembrane</keyword>
<organism evidence="15 16">
    <name type="scientific">Somion occarium</name>
    <dbReference type="NCBI Taxonomy" id="3059160"/>
    <lineage>
        <taxon>Eukaryota</taxon>
        <taxon>Fungi</taxon>
        <taxon>Dikarya</taxon>
        <taxon>Basidiomycota</taxon>
        <taxon>Agaricomycotina</taxon>
        <taxon>Agaricomycetes</taxon>
        <taxon>Polyporales</taxon>
        <taxon>Cerrenaceae</taxon>
        <taxon>Somion</taxon>
    </lineage>
</organism>
<dbReference type="InterPro" id="IPR050364">
    <property type="entry name" value="Cytochrome_P450_fung"/>
</dbReference>
<keyword evidence="12 14" id="KW-0472">Membrane</keyword>
<dbReference type="CDD" id="cd11065">
    <property type="entry name" value="CYP64-like"/>
    <property type="match status" value="1"/>
</dbReference>
<evidence type="ECO:0000256" key="10">
    <source>
        <dbReference type="ARBA" id="ARBA00023004"/>
    </source>
</evidence>
<accession>A0ABP1DMW7</accession>
<evidence type="ECO:0000256" key="12">
    <source>
        <dbReference type="ARBA" id="ARBA00023136"/>
    </source>
</evidence>
<evidence type="ECO:0000256" key="14">
    <source>
        <dbReference type="SAM" id="Phobius"/>
    </source>
</evidence>
<evidence type="ECO:0000256" key="13">
    <source>
        <dbReference type="RuleBase" id="RU000461"/>
    </source>
</evidence>
<evidence type="ECO:0000256" key="5">
    <source>
        <dbReference type="ARBA" id="ARBA00022617"/>
    </source>
</evidence>
<dbReference type="PRINTS" id="PR00463">
    <property type="entry name" value="EP450I"/>
</dbReference>
<comment type="pathway">
    <text evidence="3">Secondary metabolite biosynthesis.</text>
</comment>
<dbReference type="InterPro" id="IPR002401">
    <property type="entry name" value="Cyt_P450_E_grp-I"/>
</dbReference>
<evidence type="ECO:0000256" key="7">
    <source>
        <dbReference type="ARBA" id="ARBA00022723"/>
    </source>
</evidence>
<dbReference type="Proteomes" id="UP001497453">
    <property type="component" value="Chromosome 4"/>
</dbReference>
<evidence type="ECO:0000256" key="9">
    <source>
        <dbReference type="ARBA" id="ARBA00023002"/>
    </source>
</evidence>
<dbReference type="InterPro" id="IPR017972">
    <property type="entry name" value="Cyt_P450_CS"/>
</dbReference>
<keyword evidence="7 13" id="KW-0479">Metal-binding</keyword>
<dbReference type="PRINTS" id="PR00385">
    <property type="entry name" value="P450"/>
</dbReference>
<keyword evidence="16" id="KW-1185">Reference proteome</keyword>
<keyword evidence="9 13" id="KW-0560">Oxidoreductase</keyword>
<keyword evidence="10 13" id="KW-0408">Iron</keyword>
<evidence type="ECO:0000256" key="1">
    <source>
        <dbReference type="ARBA" id="ARBA00001971"/>
    </source>
</evidence>
<evidence type="ECO:0000313" key="15">
    <source>
        <dbReference type="EMBL" id="CAL1708009.1"/>
    </source>
</evidence>
<evidence type="ECO:0000256" key="8">
    <source>
        <dbReference type="ARBA" id="ARBA00022989"/>
    </source>
</evidence>
<name>A0ABP1DMW7_9APHY</name>
<feature type="transmembrane region" description="Helical" evidence="14">
    <location>
        <begin position="6"/>
        <end position="23"/>
    </location>
</feature>
<evidence type="ECO:0000313" key="16">
    <source>
        <dbReference type="Proteomes" id="UP001497453"/>
    </source>
</evidence>
<dbReference type="SUPFAM" id="SSF48264">
    <property type="entry name" value="Cytochrome P450"/>
    <property type="match status" value="1"/>
</dbReference>
<sequence length="537" mass="60786">MMFYSGILSVLLGPIVLLLIFIWRRKIGLRENGLPPGPTTIPLLGNIHQLPTRYPHVKYTSWARRYGKIFSLKIAHGTAIVITSPSIIRDFMDKRSSSTAHRPPMKIVDLVTDGCHPALTDGPVWKNMRKAMQLFLTREACARHLTVQRAECIQLMYDTLKQPEGLLVHIKRQTISIILSTVFGVRSPRFENSIASQFVEGNSLWERILEPGATPPLDLLPILQYIPEFLAPWKAGCREIRNRQQNLYFGLRDMCAKRMKDGRRNGCFLEDIIDLQEKWGIDSATVGYIGGGCLEGGSGNTSSFLQTAMLLLACHPHVQEKAQKELDDVIGKDRLPSSEDYEKLPYVRAIIRETFRFFPPVPLGLPHSSTTDETVEGFYIPKGSIIFMNYYGIYHDPDLFDLPERFIPERFLTSEFGTKQGVDATGLRHDLHFGSGRRICPGIVFAMQSIEMNIMSLLWAFNLKIATDTPRDAEIPIQFNDFTPGIASGPKPFACDVHPRSQAHADIIRAEYAQARSVFSMFEQELTPDERAFVSEW</sequence>
<evidence type="ECO:0008006" key="17">
    <source>
        <dbReference type="Google" id="ProtNLM"/>
    </source>
</evidence>
<gene>
    <name evidence="15" type="ORF">GFSPODELE1_LOCUS6645</name>
</gene>
<dbReference type="InterPro" id="IPR001128">
    <property type="entry name" value="Cyt_P450"/>
</dbReference>
<evidence type="ECO:0000256" key="11">
    <source>
        <dbReference type="ARBA" id="ARBA00023033"/>
    </source>
</evidence>
<keyword evidence="11 13" id="KW-0503">Monooxygenase</keyword>
<comment type="cofactor">
    <cofactor evidence="1">
        <name>heme</name>
        <dbReference type="ChEBI" id="CHEBI:30413"/>
    </cofactor>
</comment>
<dbReference type="EMBL" id="OZ037947">
    <property type="protein sequence ID" value="CAL1708009.1"/>
    <property type="molecule type" value="Genomic_DNA"/>
</dbReference>
<dbReference type="Pfam" id="PF00067">
    <property type="entry name" value="p450"/>
    <property type="match status" value="1"/>
</dbReference>
<evidence type="ECO:0000256" key="4">
    <source>
        <dbReference type="ARBA" id="ARBA00010617"/>
    </source>
</evidence>
<dbReference type="PROSITE" id="PS00086">
    <property type="entry name" value="CYTOCHROME_P450"/>
    <property type="match status" value="1"/>
</dbReference>
<dbReference type="Gene3D" id="1.10.630.10">
    <property type="entry name" value="Cytochrome P450"/>
    <property type="match status" value="1"/>
</dbReference>
<dbReference type="PANTHER" id="PTHR46300">
    <property type="entry name" value="P450, PUTATIVE (EUROFUNG)-RELATED-RELATED"/>
    <property type="match status" value="1"/>
</dbReference>
<comment type="subcellular location">
    <subcellularLocation>
        <location evidence="2">Membrane</location>
    </subcellularLocation>
</comment>
<keyword evidence="8 14" id="KW-1133">Transmembrane helix</keyword>
<comment type="similarity">
    <text evidence="4 13">Belongs to the cytochrome P450 family.</text>
</comment>
<evidence type="ECO:0000256" key="3">
    <source>
        <dbReference type="ARBA" id="ARBA00005179"/>
    </source>
</evidence>
<evidence type="ECO:0000256" key="2">
    <source>
        <dbReference type="ARBA" id="ARBA00004370"/>
    </source>
</evidence>